<dbReference type="EMBL" id="QEAO01000022">
    <property type="protein sequence ID" value="TPX33159.1"/>
    <property type="molecule type" value="Genomic_DNA"/>
</dbReference>
<sequence length="247" mass="27349">MSKIRFVTFDAFNTLWKLKEPPGKVYGRIANSKYGCNVDLERSAQAFVPSYKTVSSQYPNFGYRSISGYEFWEKIITSTLNAGGLDKPPSKALINELYDHFATSAPYKLYQDVVPCLVELKSSGRVKIGLISNSDSRTEEVLRSFRIRQYFDVVVLSGVFGIAKPRTEIFREALKLTDVEAQEAIHIGDDVLDFEGAKAAGMNGLIINRAIQSSEVTGGTENTDTNTTISSLRAVLKLVEQGNGIKI</sequence>
<dbReference type="InterPro" id="IPR036412">
    <property type="entry name" value="HAD-like_sf"/>
</dbReference>
<proteinExistence type="predicted"/>
<dbReference type="SUPFAM" id="SSF56784">
    <property type="entry name" value="HAD-like"/>
    <property type="match status" value="1"/>
</dbReference>
<dbReference type="PANTHER" id="PTHR46191">
    <property type="match status" value="1"/>
</dbReference>
<dbReference type="GO" id="GO:0005634">
    <property type="term" value="C:nucleus"/>
    <property type="evidence" value="ECO:0007669"/>
    <property type="project" value="TreeGrafter"/>
</dbReference>
<dbReference type="SFLD" id="SFLDS00003">
    <property type="entry name" value="Haloacid_Dehalogenase"/>
    <property type="match status" value="1"/>
</dbReference>
<evidence type="ECO:0000313" key="1">
    <source>
        <dbReference type="EMBL" id="TPX33159.1"/>
    </source>
</evidence>
<dbReference type="NCBIfam" id="TIGR01549">
    <property type="entry name" value="HAD-SF-IA-v1"/>
    <property type="match status" value="1"/>
</dbReference>
<dbReference type="NCBIfam" id="TIGR02252">
    <property type="entry name" value="DREG-2"/>
    <property type="match status" value="1"/>
</dbReference>
<dbReference type="GeneID" id="42005064"/>
<dbReference type="OrthoDB" id="444127at2759"/>
<dbReference type="InterPro" id="IPR011949">
    <property type="entry name" value="HAD-SF_hydro_IA_REG-2-like"/>
</dbReference>
<dbReference type="Gene3D" id="1.10.150.720">
    <property type="entry name" value="Haloacid dehalogenase-like hydrolase"/>
    <property type="match status" value="1"/>
</dbReference>
<protein>
    <recommendedName>
        <fullName evidence="3">Haloacid dehalogenase-like hydrolase domain-containing protein 3</fullName>
    </recommendedName>
</protein>
<name>A0A507C280_9FUNG</name>
<gene>
    <name evidence="1" type="ORF">SmJEL517_g03839</name>
</gene>
<dbReference type="Pfam" id="PF00702">
    <property type="entry name" value="Hydrolase"/>
    <property type="match status" value="1"/>
</dbReference>
<dbReference type="GO" id="GO:0016791">
    <property type="term" value="F:phosphatase activity"/>
    <property type="evidence" value="ECO:0007669"/>
    <property type="project" value="UniProtKB-ARBA"/>
</dbReference>
<evidence type="ECO:0008006" key="3">
    <source>
        <dbReference type="Google" id="ProtNLM"/>
    </source>
</evidence>
<dbReference type="InterPro" id="IPR023214">
    <property type="entry name" value="HAD_sf"/>
</dbReference>
<comment type="caution">
    <text evidence="1">The sequence shown here is derived from an EMBL/GenBank/DDBJ whole genome shotgun (WGS) entry which is preliminary data.</text>
</comment>
<organism evidence="1 2">
    <name type="scientific">Synchytrium microbalum</name>
    <dbReference type="NCBI Taxonomy" id="1806994"/>
    <lineage>
        <taxon>Eukaryota</taxon>
        <taxon>Fungi</taxon>
        <taxon>Fungi incertae sedis</taxon>
        <taxon>Chytridiomycota</taxon>
        <taxon>Chytridiomycota incertae sedis</taxon>
        <taxon>Chytridiomycetes</taxon>
        <taxon>Synchytriales</taxon>
        <taxon>Synchytriaceae</taxon>
        <taxon>Synchytrium</taxon>
    </lineage>
</organism>
<dbReference type="Gene3D" id="3.40.50.1000">
    <property type="entry name" value="HAD superfamily/HAD-like"/>
    <property type="match status" value="1"/>
</dbReference>
<evidence type="ECO:0000313" key="2">
    <source>
        <dbReference type="Proteomes" id="UP000319731"/>
    </source>
</evidence>
<dbReference type="STRING" id="1806994.A0A507C280"/>
<dbReference type="NCBIfam" id="TIGR01509">
    <property type="entry name" value="HAD-SF-IA-v3"/>
    <property type="match status" value="1"/>
</dbReference>
<dbReference type="PANTHER" id="PTHR46191:SF2">
    <property type="entry name" value="HALOACID DEHALOGENASE-LIKE HYDROLASE DOMAIN-CONTAINING PROTEIN 3"/>
    <property type="match status" value="1"/>
</dbReference>
<accession>A0A507C280</accession>
<dbReference type="Proteomes" id="UP000319731">
    <property type="component" value="Unassembled WGS sequence"/>
</dbReference>
<dbReference type="RefSeq" id="XP_031024201.1">
    <property type="nucleotide sequence ID" value="XM_031169767.1"/>
</dbReference>
<dbReference type="InterPro" id="IPR051828">
    <property type="entry name" value="HAD-like_hydrolase_domain"/>
</dbReference>
<reference evidence="1 2" key="1">
    <citation type="journal article" date="2019" name="Sci. Rep.">
        <title>Comparative genomics of chytrid fungi reveal insights into the obligate biotrophic and pathogenic lifestyle of Synchytrium endobioticum.</title>
        <authorList>
            <person name="van de Vossenberg B.T.L.H."/>
            <person name="Warris S."/>
            <person name="Nguyen H.D.T."/>
            <person name="van Gent-Pelzer M.P.E."/>
            <person name="Joly D.L."/>
            <person name="van de Geest H.C."/>
            <person name="Bonants P.J.M."/>
            <person name="Smith D.S."/>
            <person name="Levesque C.A."/>
            <person name="van der Lee T.A.J."/>
        </authorList>
    </citation>
    <scope>NUCLEOTIDE SEQUENCE [LARGE SCALE GENOMIC DNA]</scope>
    <source>
        <strain evidence="1 2">JEL517</strain>
    </source>
</reference>
<dbReference type="InterPro" id="IPR006439">
    <property type="entry name" value="HAD-SF_hydro_IA"/>
</dbReference>
<keyword evidence="2" id="KW-1185">Reference proteome</keyword>
<dbReference type="SFLD" id="SFLDG01129">
    <property type="entry name" value="C1.5:_HAD__Beta-PGM__Phosphata"/>
    <property type="match status" value="1"/>
</dbReference>
<dbReference type="InterPro" id="IPR044924">
    <property type="entry name" value="HAD-SF_hydro_IA_REG-2-like_cap"/>
</dbReference>
<dbReference type="AlphaFoldDB" id="A0A507C280"/>